<dbReference type="RefSeq" id="WP_151129495.1">
    <property type="nucleotide sequence ID" value="NZ_VZQZ01000011.1"/>
</dbReference>
<name>A0A7J4ZMC8_9BACT</name>
<feature type="signal peptide" evidence="1">
    <location>
        <begin position="1"/>
        <end position="24"/>
    </location>
</feature>
<keyword evidence="1" id="KW-0732">Signal</keyword>
<evidence type="ECO:0000313" key="3">
    <source>
        <dbReference type="Proteomes" id="UP000420562"/>
    </source>
</evidence>
<accession>A0A7J4ZMC8</accession>
<dbReference type="Proteomes" id="UP000420562">
    <property type="component" value="Unassembled WGS sequence"/>
</dbReference>
<evidence type="ECO:0000256" key="1">
    <source>
        <dbReference type="SAM" id="SignalP"/>
    </source>
</evidence>
<evidence type="ECO:0008006" key="4">
    <source>
        <dbReference type="Google" id="ProtNLM"/>
    </source>
</evidence>
<dbReference type="PROSITE" id="PS51257">
    <property type="entry name" value="PROKAR_LIPOPROTEIN"/>
    <property type="match status" value="1"/>
</dbReference>
<protein>
    <recommendedName>
        <fullName evidence="4">Lipoprotein</fullName>
    </recommendedName>
</protein>
<keyword evidence="3" id="KW-1185">Reference proteome</keyword>
<feature type="chain" id="PRO_5029644585" description="Lipoprotein" evidence="1">
    <location>
        <begin position="25"/>
        <end position="187"/>
    </location>
</feature>
<reference evidence="2 3" key="1">
    <citation type="submission" date="2019-09" db="EMBL/GenBank/DDBJ databases">
        <title>Geobacter sp. Red96, a novel strain isolated from paddy soil.</title>
        <authorList>
            <person name="Xu Z."/>
            <person name="Masuda Y."/>
            <person name="Itoh H."/>
            <person name="Senoo K."/>
        </authorList>
    </citation>
    <scope>NUCLEOTIDE SEQUENCE [LARGE SCALE GENOMIC DNA]</scope>
    <source>
        <strain evidence="2 3">Red96</strain>
    </source>
</reference>
<comment type="caution">
    <text evidence="2">The sequence shown here is derived from an EMBL/GenBank/DDBJ whole genome shotgun (WGS) entry which is preliminary data.</text>
</comment>
<proteinExistence type="predicted"/>
<organism evidence="2 3">
    <name type="scientific">Oryzomonas japonica</name>
    <dbReference type="NCBI Taxonomy" id="2603858"/>
    <lineage>
        <taxon>Bacteria</taxon>
        <taxon>Pseudomonadati</taxon>
        <taxon>Thermodesulfobacteriota</taxon>
        <taxon>Desulfuromonadia</taxon>
        <taxon>Geobacterales</taxon>
        <taxon>Geobacteraceae</taxon>
        <taxon>Oryzomonas</taxon>
    </lineage>
</organism>
<sequence length="187" mass="21400">MKKLIFMTMAMVSGLALFSGCATMHTWPDSERNAENKMVVIQEKIGDGLKTGALSPDQSQMFLKTLKGIRTDYTELRDKKVPATEWNNLNTRLDVLGEEINRAFSRPVKIEEPMNADRIVTLQRGIDDGRTSGRLPPTEGREYQARLDSIRREYLRMTEDGRFAASGERADISRRLDSLEKDLNRYR</sequence>
<dbReference type="AlphaFoldDB" id="A0A7J4ZMC8"/>
<gene>
    <name evidence="2" type="ORF">F6V25_15320</name>
</gene>
<evidence type="ECO:0000313" key="2">
    <source>
        <dbReference type="EMBL" id="KAB0663800.1"/>
    </source>
</evidence>
<dbReference type="EMBL" id="VZQZ01000011">
    <property type="protein sequence ID" value="KAB0663800.1"/>
    <property type="molecule type" value="Genomic_DNA"/>
</dbReference>